<dbReference type="EMBL" id="CAJJDP010000084">
    <property type="protein sequence ID" value="CAD8185508.1"/>
    <property type="molecule type" value="Genomic_DNA"/>
</dbReference>
<keyword evidence="2" id="KW-1185">Reference proteome</keyword>
<name>A0A8S1W5H0_PAROT</name>
<evidence type="ECO:0000313" key="1">
    <source>
        <dbReference type="EMBL" id="CAD8185508.1"/>
    </source>
</evidence>
<accession>A0A8S1W5H0</accession>
<comment type="caution">
    <text evidence="1">The sequence shown here is derived from an EMBL/GenBank/DDBJ whole genome shotgun (WGS) entry which is preliminary data.</text>
</comment>
<organism evidence="1 2">
    <name type="scientific">Paramecium octaurelia</name>
    <dbReference type="NCBI Taxonomy" id="43137"/>
    <lineage>
        <taxon>Eukaryota</taxon>
        <taxon>Sar</taxon>
        <taxon>Alveolata</taxon>
        <taxon>Ciliophora</taxon>
        <taxon>Intramacronucleata</taxon>
        <taxon>Oligohymenophorea</taxon>
        <taxon>Peniculida</taxon>
        <taxon>Parameciidae</taxon>
        <taxon>Paramecium</taxon>
    </lineage>
</organism>
<protein>
    <submittedName>
        <fullName evidence="1">Uncharacterized protein</fullName>
    </submittedName>
</protein>
<reference evidence="1" key="1">
    <citation type="submission" date="2021-01" db="EMBL/GenBank/DDBJ databases">
        <authorList>
            <consortium name="Genoscope - CEA"/>
            <person name="William W."/>
        </authorList>
    </citation>
    <scope>NUCLEOTIDE SEQUENCE</scope>
</reference>
<sequence>MQIRSSIIQKKDLRNDFNKHEQNLPDLSDKFRKVFEIFCDEIISCLTKKSKLNCDQVKQNYVFLFVEFHLIQYKVIKYEI</sequence>
<gene>
    <name evidence="1" type="ORF">POCTA_138.1.T0850210</name>
</gene>
<evidence type="ECO:0000313" key="2">
    <source>
        <dbReference type="Proteomes" id="UP000683925"/>
    </source>
</evidence>
<dbReference type="Proteomes" id="UP000683925">
    <property type="component" value="Unassembled WGS sequence"/>
</dbReference>
<proteinExistence type="predicted"/>
<dbReference type="AlphaFoldDB" id="A0A8S1W5H0"/>